<sequence>MNTHHPHSCTGQPSVLDLALGTPCIRAGALDVFQELTSDHYPIIRTIQITIDHGPYHLMHYYKLANLHSYKSVLDEHLDLQTKAKSLLEIDKHVAHLTDAIYIAATLHITSAMSIPKGKAPANLHMSYHPVSLAILSKVAECIVLARLEAEVARQQPLPYFQFGFWRHLSTQHALAYATHIITHNFTRHNRTRMALPDLSCAFDKVHHHTLLFKLAFLRFNPALIFILHSFREARTLWMRVEGYTSRPRAITAGMPQGSTLSPLLFSLYTHGIPTPTECTVVMYVDDTVIHAHNKDLHMLSAQLTVAIRAITTYFQAWGIPLNANKIQTIIFTRHHAKLTPLMAVQGSIIKYKYPVKYLDGALYRSARLMPHFASAMVQAYCTFYYFSPILCHQSYLQEYDRALLFKTYMTYPSVRISQICKCPHHPTPSNNSLIQQTSPCHSGPLQSNEFRYNTAPLCTLISTYPTRFFTKARQQTLPIVQQIGIHDMPDTYPHRLLIDFTGYRPP</sequence>
<organism evidence="2 3">
    <name type="scientific">Dryococelus australis</name>
    <dbReference type="NCBI Taxonomy" id="614101"/>
    <lineage>
        <taxon>Eukaryota</taxon>
        <taxon>Metazoa</taxon>
        <taxon>Ecdysozoa</taxon>
        <taxon>Arthropoda</taxon>
        <taxon>Hexapoda</taxon>
        <taxon>Insecta</taxon>
        <taxon>Pterygota</taxon>
        <taxon>Neoptera</taxon>
        <taxon>Polyneoptera</taxon>
        <taxon>Phasmatodea</taxon>
        <taxon>Verophasmatodea</taxon>
        <taxon>Anareolatae</taxon>
        <taxon>Phasmatidae</taxon>
        <taxon>Eurycanthinae</taxon>
        <taxon>Dryococelus</taxon>
    </lineage>
</organism>
<dbReference type="PANTHER" id="PTHR36688">
    <property type="entry name" value="ENDO/EXONUCLEASE/PHOSPHATASE DOMAIN-CONTAINING PROTEIN"/>
    <property type="match status" value="1"/>
</dbReference>
<dbReference type="PANTHER" id="PTHR36688:SF1">
    <property type="entry name" value="ENDONUCLEASE_EXONUCLEASE_PHOSPHATASE DOMAIN-CONTAINING PROTEIN"/>
    <property type="match status" value="1"/>
</dbReference>
<evidence type="ECO:0000313" key="3">
    <source>
        <dbReference type="Proteomes" id="UP001159363"/>
    </source>
</evidence>
<accession>A0ABQ9I4I6</accession>
<protein>
    <recommendedName>
        <fullName evidence="1">Reverse transcriptase domain-containing protein</fullName>
    </recommendedName>
</protein>
<comment type="caution">
    <text evidence="2">The sequence shown here is derived from an EMBL/GenBank/DDBJ whole genome shotgun (WGS) entry which is preliminary data.</text>
</comment>
<keyword evidence="3" id="KW-1185">Reference proteome</keyword>
<dbReference type="InterPro" id="IPR000477">
    <property type="entry name" value="RT_dom"/>
</dbReference>
<reference evidence="2 3" key="1">
    <citation type="submission" date="2023-02" db="EMBL/GenBank/DDBJ databases">
        <title>LHISI_Scaffold_Assembly.</title>
        <authorList>
            <person name="Stuart O.P."/>
            <person name="Cleave R."/>
            <person name="Magrath M.J.L."/>
            <person name="Mikheyev A.S."/>
        </authorList>
    </citation>
    <scope>NUCLEOTIDE SEQUENCE [LARGE SCALE GENOMIC DNA]</scope>
    <source>
        <strain evidence="2">Daus_M_001</strain>
        <tissue evidence="2">Leg muscle</tissue>
    </source>
</reference>
<name>A0ABQ9I4I6_9NEOP</name>
<evidence type="ECO:0000259" key="1">
    <source>
        <dbReference type="PROSITE" id="PS50878"/>
    </source>
</evidence>
<dbReference type="Gene3D" id="3.30.70.270">
    <property type="match status" value="1"/>
</dbReference>
<dbReference type="CDD" id="cd01650">
    <property type="entry name" value="RT_nLTR_like"/>
    <property type="match status" value="1"/>
</dbReference>
<feature type="domain" description="Reverse transcriptase" evidence="1">
    <location>
        <begin position="1"/>
        <end position="350"/>
    </location>
</feature>
<dbReference type="InterPro" id="IPR043502">
    <property type="entry name" value="DNA/RNA_pol_sf"/>
</dbReference>
<dbReference type="PROSITE" id="PS50878">
    <property type="entry name" value="RT_POL"/>
    <property type="match status" value="1"/>
</dbReference>
<dbReference type="SUPFAM" id="SSF56672">
    <property type="entry name" value="DNA/RNA polymerases"/>
    <property type="match status" value="1"/>
</dbReference>
<evidence type="ECO:0000313" key="2">
    <source>
        <dbReference type="EMBL" id="KAJ8891276.1"/>
    </source>
</evidence>
<dbReference type="EMBL" id="JARBHB010000003">
    <property type="protein sequence ID" value="KAJ8891276.1"/>
    <property type="molecule type" value="Genomic_DNA"/>
</dbReference>
<dbReference type="InterPro" id="IPR043128">
    <property type="entry name" value="Rev_trsase/Diguanyl_cyclase"/>
</dbReference>
<gene>
    <name evidence="2" type="ORF">PR048_010792</name>
</gene>
<dbReference type="Proteomes" id="UP001159363">
    <property type="component" value="Chromosome 3"/>
</dbReference>
<dbReference type="Pfam" id="PF00078">
    <property type="entry name" value="RVT_1"/>
    <property type="match status" value="1"/>
</dbReference>
<proteinExistence type="predicted"/>
<dbReference type="InterPro" id="IPR052560">
    <property type="entry name" value="RdDP_mobile_element"/>
</dbReference>